<evidence type="ECO:0000313" key="10">
    <source>
        <dbReference type="Proteomes" id="UP000574369"/>
    </source>
</evidence>
<organism evidence="9 10">
    <name type="scientific">Roseateles terrae</name>
    <dbReference type="NCBI Taxonomy" id="431060"/>
    <lineage>
        <taxon>Bacteria</taxon>
        <taxon>Pseudomonadati</taxon>
        <taxon>Pseudomonadota</taxon>
        <taxon>Betaproteobacteria</taxon>
        <taxon>Burkholderiales</taxon>
        <taxon>Sphaerotilaceae</taxon>
        <taxon>Roseateles</taxon>
    </lineage>
</organism>
<dbReference type="InterPro" id="IPR058792">
    <property type="entry name" value="Beta-barrel_RND_2"/>
</dbReference>
<dbReference type="NCBIfam" id="TIGR01730">
    <property type="entry name" value="RND_mfp"/>
    <property type="match status" value="1"/>
</dbReference>
<dbReference type="EMBL" id="JACHXO010000005">
    <property type="protein sequence ID" value="MBB3195814.1"/>
    <property type="molecule type" value="Genomic_DNA"/>
</dbReference>
<dbReference type="InterPro" id="IPR058627">
    <property type="entry name" value="MdtA-like_C"/>
</dbReference>
<evidence type="ECO:0000256" key="4">
    <source>
        <dbReference type="SAM" id="Phobius"/>
    </source>
</evidence>
<feature type="domain" description="CusB-like beta-barrel" evidence="7">
    <location>
        <begin position="228"/>
        <end position="300"/>
    </location>
</feature>
<dbReference type="RefSeq" id="WP_088452213.1">
    <property type="nucleotide sequence ID" value="NZ_JACHXO010000005.1"/>
</dbReference>
<keyword evidence="4" id="KW-1133">Transmembrane helix</keyword>
<comment type="subcellular location">
    <subcellularLocation>
        <location evidence="1">Cell envelope</location>
    </subcellularLocation>
</comment>
<protein>
    <submittedName>
        <fullName evidence="9">RND family efflux transporter MFP subunit</fullName>
    </submittedName>
</protein>
<dbReference type="PANTHER" id="PTHR30469:SF37">
    <property type="entry name" value="RAGD PROTEIN"/>
    <property type="match status" value="1"/>
</dbReference>
<sequence length="421" mass="43841">MRTEAPSTPRLRVAAAVAAAVAVIIVATGLWARQSSAQQLKAAAEERGQPTVRLIAPRPMTQDALELPARIEAWSRAPIYARVSGYLKRWQADIGAPVKAGQLLAEIETPDLDQQLAQARAELTTARSNAALAASTAKRWQSLLESDSVSRQEVDERSGDLAAKQSMVNALQANVDRIQALKQFTRLTAPFDGIVTARNTDVGALINIGGAPGSELFVVSDVRKLRVYVNVPQRQVTRVQPGAKALLSVPERPGQTFGATVESLSRSINTGTGAMLVQLVVDNTRGELLPGGFATVRFSGDVSGRTAAAVPNSANASATAAAGGKASENAAAAIAPPTSVSLPPSAVIINKSGVQVATVDAQNRVQLRKVTIARDLGTVLEIGTGLTAQDRVIENPPDGLATGDVVRVNADGAVPAAKGQS</sequence>
<evidence type="ECO:0000259" key="5">
    <source>
        <dbReference type="Pfam" id="PF25876"/>
    </source>
</evidence>
<evidence type="ECO:0000259" key="8">
    <source>
        <dbReference type="Pfam" id="PF25967"/>
    </source>
</evidence>
<dbReference type="Gene3D" id="2.40.50.100">
    <property type="match status" value="1"/>
</dbReference>
<keyword evidence="10" id="KW-1185">Reference proteome</keyword>
<evidence type="ECO:0000256" key="2">
    <source>
        <dbReference type="ARBA" id="ARBA00009477"/>
    </source>
</evidence>
<feature type="domain" description="Multidrug resistance protein MdtA-like alpha-helical hairpin" evidence="5">
    <location>
        <begin position="115"/>
        <end position="177"/>
    </location>
</feature>
<dbReference type="InterPro" id="IPR058624">
    <property type="entry name" value="MdtA-like_HH"/>
</dbReference>
<keyword evidence="4" id="KW-0812">Transmembrane</keyword>
<evidence type="ECO:0000256" key="3">
    <source>
        <dbReference type="ARBA" id="ARBA00022448"/>
    </source>
</evidence>
<reference evidence="9 10" key="1">
    <citation type="submission" date="2020-08" db="EMBL/GenBank/DDBJ databases">
        <title>Genomic Encyclopedia of Type Strains, Phase III (KMG-III): the genomes of soil and plant-associated and newly described type strains.</title>
        <authorList>
            <person name="Whitman W."/>
        </authorList>
    </citation>
    <scope>NUCLEOTIDE SEQUENCE [LARGE SCALE GENOMIC DNA]</scope>
    <source>
        <strain evidence="9 10">CECT 7247</strain>
    </source>
</reference>
<accession>A0ABR6GUM3</accession>
<comment type="caution">
    <text evidence="9">The sequence shown here is derived from an EMBL/GenBank/DDBJ whole genome shotgun (WGS) entry which is preliminary data.</text>
</comment>
<evidence type="ECO:0000313" key="9">
    <source>
        <dbReference type="EMBL" id="MBB3195814.1"/>
    </source>
</evidence>
<gene>
    <name evidence="9" type="ORF">FHS28_003220</name>
</gene>
<name>A0ABR6GUM3_9BURK</name>
<dbReference type="Pfam" id="PF25917">
    <property type="entry name" value="BSH_RND"/>
    <property type="match status" value="1"/>
</dbReference>
<dbReference type="Gene3D" id="2.40.420.20">
    <property type="match status" value="1"/>
</dbReference>
<evidence type="ECO:0000259" key="7">
    <source>
        <dbReference type="Pfam" id="PF25954"/>
    </source>
</evidence>
<feature type="domain" description="Multidrug resistance protein MdtA-like C-terminal permuted SH3" evidence="8">
    <location>
        <begin position="342"/>
        <end position="393"/>
    </location>
</feature>
<dbReference type="SUPFAM" id="SSF111369">
    <property type="entry name" value="HlyD-like secretion proteins"/>
    <property type="match status" value="1"/>
</dbReference>
<dbReference type="Pfam" id="PF25967">
    <property type="entry name" value="RND-MFP_C"/>
    <property type="match status" value="1"/>
</dbReference>
<comment type="similarity">
    <text evidence="2">Belongs to the membrane fusion protein (MFP) (TC 8.A.1) family.</text>
</comment>
<dbReference type="PANTHER" id="PTHR30469">
    <property type="entry name" value="MULTIDRUG RESISTANCE PROTEIN MDTA"/>
    <property type="match status" value="1"/>
</dbReference>
<evidence type="ECO:0000259" key="6">
    <source>
        <dbReference type="Pfam" id="PF25917"/>
    </source>
</evidence>
<proteinExistence type="inferred from homology"/>
<dbReference type="Pfam" id="PF25876">
    <property type="entry name" value="HH_MFP_RND"/>
    <property type="match status" value="1"/>
</dbReference>
<feature type="domain" description="Multidrug resistance protein MdtA-like barrel-sandwich hybrid" evidence="6">
    <location>
        <begin position="77"/>
        <end position="209"/>
    </location>
</feature>
<keyword evidence="4" id="KW-0472">Membrane</keyword>
<evidence type="ECO:0000256" key="1">
    <source>
        <dbReference type="ARBA" id="ARBA00004196"/>
    </source>
</evidence>
<dbReference type="Gene3D" id="1.10.287.470">
    <property type="entry name" value="Helix hairpin bin"/>
    <property type="match status" value="1"/>
</dbReference>
<dbReference type="Pfam" id="PF25954">
    <property type="entry name" value="Beta-barrel_RND_2"/>
    <property type="match status" value="1"/>
</dbReference>
<feature type="transmembrane region" description="Helical" evidence="4">
    <location>
        <begin position="12"/>
        <end position="32"/>
    </location>
</feature>
<dbReference type="InterPro" id="IPR006143">
    <property type="entry name" value="RND_pump_MFP"/>
</dbReference>
<keyword evidence="3" id="KW-0813">Transport</keyword>
<dbReference type="InterPro" id="IPR058625">
    <property type="entry name" value="MdtA-like_BSH"/>
</dbReference>
<dbReference type="Proteomes" id="UP000574369">
    <property type="component" value="Unassembled WGS sequence"/>
</dbReference>
<dbReference type="Gene3D" id="2.40.30.170">
    <property type="match status" value="1"/>
</dbReference>